<organism evidence="2 3">
    <name type="scientific">Candidatus Scalindua brodae</name>
    <dbReference type="NCBI Taxonomy" id="237368"/>
    <lineage>
        <taxon>Bacteria</taxon>
        <taxon>Pseudomonadati</taxon>
        <taxon>Planctomycetota</taxon>
        <taxon>Candidatus Brocadiia</taxon>
        <taxon>Candidatus Brocadiales</taxon>
        <taxon>Candidatus Scalinduaceae</taxon>
        <taxon>Candidatus Scalindua</taxon>
    </lineage>
</organism>
<proteinExistence type="predicted"/>
<dbReference type="InterPro" id="IPR029068">
    <property type="entry name" value="Glyas_Bleomycin-R_OHBP_Dase"/>
</dbReference>
<dbReference type="AlphaFoldDB" id="A0A0B0EHC3"/>
<evidence type="ECO:0000313" key="2">
    <source>
        <dbReference type="EMBL" id="KHE91431.1"/>
    </source>
</evidence>
<gene>
    <name evidence="2" type="primary">mhqE</name>
    <name evidence="2" type="ORF">SCABRO_02834</name>
</gene>
<accession>A0A0B0EHC3</accession>
<keyword evidence="2" id="KW-0560">Oxidoreductase</keyword>
<protein>
    <submittedName>
        <fullName evidence="2">Putative ring-cleaving dioxygenase MhqE</fullName>
        <ecNumber evidence="2">1.13.11.-</ecNumber>
    </submittedName>
</protein>
<evidence type="ECO:0000313" key="3">
    <source>
        <dbReference type="Proteomes" id="UP000030652"/>
    </source>
</evidence>
<dbReference type="EC" id="1.13.11.-" evidence="2"/>
<dbReference type="Gene3D" id="3.10.180.10">
    <property type="entry name" value="2,3-Dihydroxybiphenyl 1,2-Dioxygenase, domain 1"/>
    <property type="match status" value="1"/>
</dbReference>
<dbReference type="PANTHER" id="PTHR36110:SF4">
    <property type="entry name" value="RING-CLEAVING DIOXYGENASE MHQA-RELATED"/>
    <property type="match status" value="1"/>
</dbReference>
<dbReference type="InterPro" id="IPR052537">
    <property type="entry name" value="Extradiol_RC_dioxygenase"/>
</dbReference>
<dbReference type="GO" id="GO:0051213">
    <property type="term" value="F:dioxygenase activity"/>
    <property type="evidence" value="ECO:0007669"/>
    <property type="project" value="UniProtKB-KW"/>
</dbReference>
<reference evidence="2 3" key="1">
    <citation type="submission" date="2014-10" db="EMBL/GenBank/DDBJ databases">
        <title>Draft genome of anammox bacterium scalindua brodae, obtained using differential coverage binning of sequence data from two enrichment reactors.</title>
        <authorList>
            <person name="Speth D.R."/>
            <person name="Russ L."/>
            <person name="Kartal B."/>
            <person name="Op den Camp H.J."/>
            <person name="Dutilh B.E."/>
            <person name="Jetten M.S."/>
        </authorList>
    </citation>
    <scope>NUCLEOTIDE SEQUENCE [LARGE SCALE GENOMIC DNA]</scope>
    <source>
        <strain evidence="2">RU1</strain>
    </source>
</reference>
<dbReference type="EMBL" id="JRYO01000197">
    <property type="protein sequence ID" value="KHE91431.1"/>
    <property type="molecule type" value="Genomic_DNA"/>
</dbReference>
<dbReference type="Pfam" id="PF00903">
    <property type="entry name" value="Glyoxalase"/>
    <property type="match status" value="1"/>
</dbReference>
<dbReference type="Proteomes" id="UP000030652">
    <property type="component" value="Unassembled WGS sequence"/>
</dbReference>
<feature type="domain" description="VOC" evidence="1">
    <location>
        <begin position="7"/>
        <end position="133"/>
    </location>
</feature>
<dbReference type="PROSITE" id="PS51819">
    <property type="entry name" value="VOC"/>
    <property type="match status" value="1"/>
</dbReference>
<sequence length="180" mass="20265">MSIKTKGINHPAIFGRNLNETIKFYTEVLGMSLVLRQPNLDEPRMTHLFFSAGNGAFIAFFVPNDDTDLNLRKGSEGIGSMQHLAMNLDVTIEEAMETLNKYKIKFSGPIDRGYERSLYFNDPNGIKIELMSWITPLPVGADEADVISRAQIIRENEGAYNIEDKHVRQAMKELGLSQVT</sequence>
<comment type="caution">
    <text evidence="2">The sequence shown here is derived from an EMBL/GenBank/DDBJ whole genome shotgun (WGS) entry which is preliminary data.</text>
</comment>
<dbReference type="eggNOG" id="COG0346">
    <property type="taxonomic scope" value="Bacteria"/>
</dbReference>
<keyword evidence="2" id="KW-0223">Dioxygenase</keyword>
<dbReference type="InterPro" id="IPR037523">
    <property type="entry name" value="VOC_core"/>
</dbReference>
<dbReference type="PANTHER" id="PTHR36110">
    <property type="entry name" value="RING-CLEAVING DIOXYGENASE MHQE-RELATED"/>
    <property type="match status" value="1"/>
</dbReference>
<evidence type="ECO:0000259" key="1">
    <source>
        <dbReference type="PROSITE" id="PS51819"/>
    </source>
</evidence>
<dbReference type="InterPro" id="IPR004360">
    <property type="entry name" value="Glyas_Fos-R_dOase_dom"/>
</dbReference>
<name>A0A0B0EHC3_9BACT</name>
<dbReference type="SUPFAM" id="SSF54593">
    <property type="entry name" value="Glyoxalase/Bleomycin resistance protein/Dihydroxybiphenyl dioxygenase"/>
    <property type="match status" value="1"/>
</dbReference>